<proteinExistence type="inferred from homology"/>
<evidence type="ECO:0000313" key="4">
    <source>
        <dbReference type="Proteomes" id="UP000247565"/>
    </source>
</evidence>
<dbReference type="PANTHER" id="PTHR43732">
    <property type="entry name" value="RIBOSE 5-PHOSPHATE ISOMERASE-RELATED"/>
    <property type="match status" value="1"/>
</dbReference>
<dbReference type="Pfam" id="PF02502">
    <property type="entry name" value="LacAB_rpiB"/>
    <property type="match status" value="1"/>
</dbReference>
<gene>
    <name evidence="3" type="primary">rpiB</name>
    <name evidence="3" type="ORF">DK869_06935</name>
</gene>
<dbReference type="RefSeq" id="WP_110439275.1">
    <property type="nucleotide sequence ID" value="NZ_CP033087.1"/>
</dbReference>
<dbReference type="AlphaFoldDB" id="A0A318NC15"/>
<evidence type="ECO:0000313" key="3">
    <source>
        <dbReference type="EMBL" id="PXZ00352.1"/>
    </source>
</evidence>
<dbReference type="PANTHER" id="PTHR43732:SF1">
    <property type="entry name" value="RIBOSE 5-PHOSPHATE ISOMERASE"/>
    <property type="match status" value="1"/>
</dbReference>
<dbReference type="SUPFAM" id="SSF89623">
    <property type="entry name" value="Ribose/Galactose isomerase RpiB/AlsB"/>
    <property type="match status" value="1"/>
</dbReference>
<evidence type="ECO:0000256" key="1">
    <source>
        <dbReference type="ARBA" id="ARBA00008754"/>
    </source>
</evidence>
<dbReference type="NCBIfam" id="TIGR01120">
    <property type="entry name" value="rpiB"/>
    <property type="match status" value="1"/>
</dbReference>
<organism evidence="3 4">
    <name type="scientific">Commensalibacter melissae</name>
    <dbReference type="NCBI Taxonomy" id="2070537"/>
    <lineage>
        <taxon>Bacteria</taxon>
        <taxon>Pseudomonadati</taxon>
        <taxon>Pseudomonadota</taxon>
        <taxon>Alphaproteobacteria</taxon>
        <taxon>Acetobacterales</taxon>
        <taxon>Acetobacteraceae</taxon>
    </lineage>
</organism>
<dbReference type="GO" id="GO:0005975">
    <property type="term" value="P:carbohydrate metabolic process"/>
    <property type="evidence" value="ECO:0007669"/>
    <property type="project" value="InterPro"/>
</dbReference>
<dbReference type="GeneID" id="83702033"/>
<keyword evidence="2 3" id="KW-0413">Isomerase</keyword>
<name>A0A318NC15_9PROT</name>
<dbReference type="NCBIfam" id="TIGR00689">
    <property type="entry name" value="rpiB_lacA_lacB"/>
    <property type="match status" value="1"/>
</dbReference>
<dbReference type="InterPro" id="IPR004785">
    <property type="entry name" value="RpiB"/>
</dbReference>
<dbReference type="Proteomes" id="UP000247565">
    <property type="component" value="Unassembled WGS sequence"/>
</dbReference>
<dbReference type="OrthoDB" id="1778624at2"/>
<comment type="similarity">
    <text evidence="1">Belongs to the LacAB/RpiB family.</text>
</comment>
<reference evidence="3 4" key="1">
    <citation type="submission" date="2018-05" db="EMBL/GenBank/DDBJ databases">
        <title>Reference genomes for bee gut microbiota database.</title>
        <authorList>
            <person name="Ellegaard K.M."/>
        </authorList>
    </citation>
    <scope>NUCLEOTIDE SEQUENCE [LARGE SCALE GENOMIC DNA]</scope>
    <source>
        <strain evidence="3 4">ESL0284</strain>
    </source>
</reference>
<dbReference type="InterPro" id="IPR003500">
    <property type="entry name" value="RpiB_LacA_LacB"/>
</dbReference>
<comment type="caution">
    <text evidence="3">The sequence shown here is derived from an EMBL/GenBank/DDBJ whole genome shotgun (WGS) entry which is preliminary data.</text>
</comment>
<dbReference type="InterPro" id="IPR036569">
    <property type="entry name" value="RpiB_LacA_LacB_sf"/>
</dbReference>
<keyword evidence="4" id="KW-1185">Reference proteome</keyword>
<dbReference type="GO" id="GO:0016861">
    <property type="term" value="F:intramolecular oxidoreductase activity, interconverting aldoses and ketoses"/>
    <property type="evidence" value="ECO:0007669"/>
    <property type="project" value="UniProtKB-ARBA"/>
</dbReference>
<evidence type="ECO:0000256" key="2">
    <source>
        <dbReference type="ARBA" id="ARBA00023235"/>
    </source>
</evidence>
<accession>A0A318NC15</accession>
<dbReference type="Gene3D" id="3.40.1400.10">
    <property type="entry name" value="Sugar-phosphate isomerase, RpiB/LacA/LacB"/>
    <property type="match status" value="1"/>
</dbReference>
<dbReference type="PIRSF" id="PIRSF005384">
    <property type="entry name" value="RpiB_LacA_B"/>
    <property type="match status" value="1"/>
</dbReference>
<dbReference type="EMBL" id="QGLT01000003">
    <property type="protein sequence ID" value="PXZ00352.1"/>
    <property type="molecule type" value="Genomic_DNA"/>
</dbReference>
<protein>
    <submittedName>
        <fullName evidence="3">Ribose 5-phosphate isomerase B</fullName>
    </submittedName>
</protein>
<dbReference type="NCBIfam" id="NF004051">
    <property type="entry name" value="PRK05571.1"/>
    <property type="match status" value="1"/>
</dbReference>
<sequence length="152" mass="16670">MPSIAIGCDDAAVDLKNKIVDWLQSNNIEVTDYSSDSNRDSNLYPDIAWSVGQAIKSGKHERGILICGTGIGMAIVANKIPGIRAAQCHDTYSAERARKSNNAQIITLGARVIGEELAKTILQAWLDSEYEKGRSEPKVKRIAYYEDKAISE</sequence>
<dbReference type="InterPro" id="IPR051812">
    <property type="entry name" value="SPI_LacAB/RpiB"/>
</dbReference>